<dbReference type="OrthoDB" id="7811737at2"/>
<evidence type="ECO:0000313" key="5">
    <source>
        <dbReference type="EMBL" id="KKJ75920.1"/>
    </source>
</evidence>
<organism evidence="5 6">
    <name type="scientific">Kiloniella litopenaei</name>
    <dbReference type="NCBI Taxonomy" id="1549748"/>
    <lineage>
        <taxon>Bacteria</taxon>
        <taxon>Pseudomonadati</taxon>
        <taxon>Pseudomonadota</taxon>
        <taxon>Alphaproteobacteria</taxon>
        <taxon>Rhodospirillales</taxon>
        <taxon>Kiloniellaceae</taxon>
        <taxon>Kiloniella</taxon>
    </lineage>
</organism>
<evidence type="ECO:0000259" key="4">
    <source>
        <dbReference type="Pfam" id="PF25917"/>
    </source>
</evidence>
<feature type="domain" description="Multidrug resistance protein MdtA-like barrel-sandwich hybrid" evidence="4">
    <location>
        <begin position="81"/>
        <end position="217"/>
    </location>
</feature>
<protein>
    <recommendedName>
        <fullName evidence="4">Multidrug resistance protein MdtA-like barrel-sandwich hybrid domain-containing protein</fullName>
    </recommendedName>
</protein>
<dbReference type="SUPFAM" id="SSF111369">
    <property type="entry name" value="HlyD-like secretion proteins"/>
    <property type="match status" value="1"/>
</dbReference>
<dbReference type="Gene3D" id="1.10.287.470">
    <property type="entry name" value="Helix hairpin bin"/>
    <property type="match status" value="1"/>
</dbReference>
<accession>A0A0M2R7D4</accession>
<feature type="transmembrane region" description="Helical" evidence="3">
    <location>
        <begin position="12"/>
        <end position="35"/>
    </location>
</feature>
<proteinExistence type="inferred from homology"/>
<dbReference type="Proteomes" id="UP000034491">
    <property type="component" value="Unassembled WGS sequence"/>
</dbReference>
<comment type="similarity">
    <text evidence="1">Belongs to the membrane fusion protein (MFP) (TC 8.A.1) family.</text>
</comment>
<evidence type="ECO:0000256" key="2">
    <source>
        <dbReference type="SAM" id="Coils"/>
    </source>
</evidence>
<keyword evidence="2" id="KW-0175">Coiled coil</keyword>
<evidence type="ECO:0000256" key="3">
    <source>
        <dbReference type="SAM" id="Phobius"/>
    </source>
</evidence>
<dbReference type="PANTHER" id="PTHR30469">
    <property type="entry name" value="MULTIDRUG RESISTANCE PROTEIN MDTA"/>
    <property type="match status" value="1"/>
</dbReference>
<dbReference type="Gene3D" id="2.40.30.170">
    <property type="match status" value="1"/>
</dbReference>
<dbReference type="RefSeq" id="WP_046509210.1">
    <property type="nucleotide sequence ID" value="NZ_LANI01000024.1"/>
</dbReference>
<dbReference type="GO" id="GO:0015562">
    <property type="term" value="F:efflux transmembrane transporter activity"/>
    <property type="evidence" value="ECO:0007669"/>
    <property type="project" value="TreeGrafter"/>
</dbReference>
<keyword evidence="3" id="KW-0472">Membrane</keyword>
<dbReference type="InterPro" id="IPR058625">
    <property type="entry name" value="MdtA-like_BSH"/>
</dbReference>
<dbReference type="EMBL" id="LANI01000024">
    <property type="protein sequence ID" value="KKJ75920.1"/>
    <property type="molecule type" value="Genomic_DNA"/>
</dbReference>
<gene>
    <name evidence="5" type="ORF">WH95_16160</name>
</gene>
<dbReference type="PANTHER" id="PTHR30469:SF12">
    <property type="entry name" value="MULTIDRUG RESISTANCE PROTEIN MDTA"/>
    <property type="match status" value="1"/>
</dbReference>
<keyword evidence="3" id="KW-1133">Transmembrane helix</keyword>
<dbReference type="Gene3D" id="2.40.50.100">
    <property type="match status" value="1"/>
</dbReference>
<dbReference type="NCBIfam" id="TIGR01730">
    <property type="entry name" value="RND_mfp"/>
    <property type="match status" value="1"/>
</dbReference>
<dbReference type="AlphaFoldDB" id="A0A0M2R7D4"/>
<dbReference type="GO" id="GO:1990281">
    <property type="term" value="C:efflux pump complex"/>
    <property type="evidence" value="ECO:0007669"/>
    <property type="project" value="TreeGrafter"/>
</dbReference>
<evidence type="ECO:0000313" key="6">
    <source>
        <dbReference type="Proteomes" id="UP000034491"/>
    </source>
</evidence>
<keyword evidence="6" id="KW-1185">Reference proteome</keyword>
<sequence length="419" mass="46823">MSFDLSLKKTTILLLKLIFPILILAVSVFMTMVLIENERPVIAEIKKQPELPKLSTIDIVEKQQHFTIKTQGVVQPKFETTLTAEVSGLVTKTANDLKVGDRFAKGDFLFQIDARDYELSLATAKANVASAKQKLIKEQAEAKLAKLEWEKYGKGTPSPLTLRIPQLNEAKANLEAAKSEQQKALLALSRTTIVAPYDGAIREKLAAVGQYVSAGTNVAKFFSDRLLEVRLPVTRRQLDSLSFTEQNIQSKTIGIRDPQRKGNQHWTGLVIGMEKEIQKQTNQYMLIANVISEKKPALDPLLSGTFVFAEIKSEVISNMYRIPASALYMRDSILVVDHDDFVRQFKIDIHHKDTGQIYFTADINLPTKILTQPPEIFVEGMKIRTNSNGAVSKLDSIKSLAINTSNLDDKNNQAVLINE</sequence>
<comment type="caution">
    <text evidence="5">The sequence shown here is derived from an EMBL/GenBank/DDBJ whole genome shotgun (WGS) entry which is preliminary data.</text>
</comment>
<feature type="coiled-coil region" evidence="2">
    <location>
        <begin position="114"/>
        <end position="187"/>
    </location>
</feature>
<keyword evidence="3" id="KW-0812">Transmembrane</keyword>
<name>A0A0M2R7D4_9PROT</name>
<dbReference type="Pfam" id="PF25917">
    <property type="entry name" value="BSH_RND"/>
    <property type="match status" value="1"/>
</dbReference>
<dbReference type="InterPro" id="IPR006143">
    <property type="entry name" value="RND_pump_MFP"/>
</dbReference>
<dbReference type="STRING" id="1549748.WH95_16160"/>
<reference evidence="5 6" key="1">
    <citation type="submission" date="2015-03" db="EMBL/GenBank/DDBJ databases">
        <title>Genome sequence of Kiloniella sp. P1-1, isolated from the gut microflora of Pacific white shrimp, Penaeus vannamei.</title>
        <authorList>
            <person name="Shao Z."/>
            <person name="Wang L."/>
            <person name="Li X."/>
        </authorList>
    </citation>
    <scope>NUCLEOTIDE SEQUENCE [LARGE SCALE GENOMIC DNA]</scope>
    <source>
        <strain evidence="5 6">P1-1</strain>
    </source>
</reference>
<evidence type="ECO:0000256" key="1">
    <source>
        <dbReference type="ARBA" id="ARBA00009477"/>
    </source>
</evidence>